<dbReference type="EMBL" id="JAPWDV010000002">
    <property type="protein sequence ID" value="KAJ6219932.1"/>
    <property type="molecule type" value="Genomic_DNA"/>
</dbReference>
<protein>
    <recommendedName>
        <fullName evidence="11">CDP-diacylglycerol--glycerol-3-phosphate 3-phosphatidyltransferase</fullName>
        <ecNumber evidence="11">2.7.8.5</ecNumber>
    </recommendedName>
</protein>
<keyword evidence="4 11" id="KW-0444">Lipid biosynthesis</keyword>
<evidence type="ECO:0000256" key="7">
    <source>
        <dbReference type="ARBA" id="ARBA00023098"/>
    </source>
</evidence>
<comment type="function">
    <text evidence="1 11">Functions in the biosynthesis of the anionic phospholipids phosphatidylglycerol and cardiolipin.</text>
</comment>
<evidence type="ECO:0000313" key="13">
    <source>
        <dbReference type="EMBL" id="KAJ6219932.1"/>
    </source>
</evidence>
<dbReference type="InterPro" id="IPR016270">
    <property type="entry name" value="PGS1"/>
</dbReference>
<keyword evidence="11" id="KW-0067">ATP-binding</keyword>
<keyword evidence="14" id="KW-1185">Reference proteome</keyword>
<dbReference type="InterPro" id="IPR025202">
    <property type="entry name" value="PLD-like_dom"/>
</dbReference>
<comment type="caution">
    <text evidence="13">The sequence shown here is derived from an EMBL/GenBank/DDBJ whole genome shotgun (WGS) entry which is preliminary data.</text>
</comment>
<keyword evidence="11" id="KW-0547">Nucleotide-binding</keyword>
<dbReference type="GO" id="GO:0008444">
    <property type="term" value="F:CDP-diacylglycerol-glycerol-3-phosphate 3-phosphatidyltransferase activity"/>
    <property type="evidence" value="ECO:0007669"/>
    <property type="project" value="UniProtKB-EC"/>
</dbReference>
<sequence length="469" mass="55372">MSLRRLFNTFGQTNLFQCSNDMKIPVFKVNPSNIYAIKTPNEFYQLLLDFTVKSKKRISISSLYIGTSHLEHDLVNKIYETKIKNSNLDLDILLDYNRATRETITKVDGQLQKESSKSILLPLVQRGANVNFYLTLKLSGWRTWIQKRPKWNELSSLHHMKLYIFDDNLIISGANLSDTYFTNRQDRYVLIRDSSLVCDYFQQLIKEVSNFSLTLNDDGNFNLNREWKYDPRKYSHQKLFRTCAQNKIRALNEKFSNITEANLNEKDTVMFPLLQMKSIGINDEEQFTSNLIENCPEQSVMHMATGYFNLTKTYQMILLNRINKIPMSILMASEEANGFFEGNGILQYIPLVYTHYVRIFLQRIRKEQNINILYYNRPSWSFHAKGIWLFGSRYFLTVIGSTNFGYRSVYRDNEAQLVILSNDERLREMFRDEHRYLVTDSRAILDKDHDLPKVPFWVSCFATLFRSYF</sequence>
<dbReference type="AlphaFoldDB" id="A0A9Q0M8Z7"/>
<dbReference type="Pfam" id="PF13091">
    <property type="entry name" value="PLDc_2"/>
    <property type="match status" value="1"/>
</dbReference>
<dbReference type="InterPro" id="IPR001736">
    <property type="entry name" value="PLipase_D/transphosphatidylase"/>
</dbReference>
<dbReference type="PANTHER" id="PTHR12586">
    <property type="entry name" value="CDP-DIACYLGLYCEROL--SERINE O-PHOSPHATIDYLTRANSFERASE"/>
    <property type="match status" value="1"/>
</dbReference>
<evidence type="ECO:0000259" key="12">
    <source>
        <dbReference type="PROSITE" id="PS50035"/>
    </source>
</evidence>
<keyword evidence="5 11" id="KW-0808">Transferase</keyword>
<evidence type="ECO:0000256" key="10">
    <source>
        <dbReference type="ARBA" id="ARBA00048586"/>
    </source>
</evidence>
<evidence type="ECO:0000256" key="3">
    <source>
        <dbReference type="ARBA" id="ARBA00010682"/>
    </source>
</evidence>
<dbReference type="Gene3D" id="3.30.870.10">
    <property type="entry name" value="Endonuclease Chain A"/>
    <property type="match status" value="2"/>
</dbReference>
<keyword evidence="8 11" id="KW-0594">Phospholipid biosynthesis</keyword>
<comment type="similarity">
    <text evidence="3 11">Belongs to the CDP-alcohol phosphatidyltransferase class-II family.</text>
</comment>
<evidence type="ECO:0000256" key="1">
    <source>
        <dbReference type="ARBA" id="ARBA00003537"/>
    </source>
</evidence>
<dbReference type="OMA" id="HKCLAQC"/>
<keyword evidence="11" id="KW-0496">Mitochondrion</keyword>
<name>A0A9Q0M8Z7_BLOTA</name>
<dbReference type="GO" id="GO:0032049">
    <property type="term" value="P:cardiolipin biosynthetic process"/>
    <property type="evidence" value="ECO:0007669"/>
    <property type="project" value="InterPro"/>
</dbReference>
<keyword evidence="7 11" id="KW-0443">Lipid metabolism</keyword>
<dbReference type="Proteomes" id="UP001142055">
    <property type="component" value="Chromosome 2"/>
</dbReference>
<dbReference type="EC" id="2.7.8.5" evidence="11"/>
<comment type="subcellular location">
    <subcellularLocation>
        <location evidence="11">Mitochondrion</location>
    </subcellularLocation>
</comment>
<accession>A0A9Q0M8Z7</accession>
<evidence type="ECO:0000256" key="9">
    <source>
        <dbReference type="ARBA" id="ARBA00023264"/>
    </source>
</evidence>
<dbReference type="CDD" id="cd09137">
    <property type="entry name" value="PLDc_PGS1_euk_2"/>
    <property type="match status" value="1"/>
</dbReference>
<evidence type="ECO:0000256" key="2">
    <source>
        <dbReference type="ARBA" id="ARBA00005042"/>
    </source>
</evidence>
<comment type="catalytic activity">
    <reaction evidence="10 11">
        <text>a CDP-1,2-diacyl-sn-glycerol + sn-glycerol 3-phosphate = a 1,2-diacyl-sn-glycero-3-phospho-(1'-sn-glycero-3'-phosphate) + CMP + H(+)</text>
        <dbReference type="Rhea" id="RHEA:12593"/>
        <dbReference type="ChEBI" id="CHEBI:15378"/>
        <dbReference type="ChEBI" id="CHEBI:57597"/>
        <dbReference type="ChEBI" id="CHEBI:58332"/>
        <dbReference type="ChEBI" id="CHEBI:60110"/>
        <dbReference type="ChEBI" id="CHEBI:60377"/>
        <dbReference type="EC" id="2.7.8.5"/>
    </reaction>
</comment>
<dbReference type="SUPFAM" id="SSF56024">
    <property type="entry name" value="Phospholipase D/nuclease"/>
    <property type="match status" value="2"/>
</dbReference>
<dbReference type="SMART" id="SM00155">
    <property type="entry name" value="PLDc"/>
    <property type="match status" value="2"/>
</dbReference>
<feature type="domain" description="PLD phosphodiesterase" evidence="12">
    <location>
        <begin position="154"/>
        <end position="180"/>
    </location>
</feature>
<dbReference type="GO" id="GO:0005524">
    <property type="term" value="F:ATP binding"/>
    <property type="evidence" value="ECO:0007669"/>
    <property type="project" value="UniProtKB-KW"/>
</dbReference>
<keyword evidence="6" id="KW-0677">Repeat</keyword>
<dbReference type="PIRSF" id="PIRSF000850">
    <property type="entry name" value="Phospholipase_D_PSS"/>
    <property type="match status" value="1"/>
</dbReference>
<evidence type="ECO:0000256" key="6">
    <source>
        <dbReference type="ARBA" id="ARBA00022737"/>
    </source>
</evidence>
<evidence type="ECO:0000256" key="4">
    <source>
        <dbReference type="ARBA" id="ARBA00022516"/>
    </source>
</evidence>
<dbReference type="PANTHER" id="PTHR12586:SF1">
    <property type="entry name" value="CDP-DIACYLGLYCEROL--GLYCEROL-3-PHOSPHATE 3-PHOSPHATIDYLTRANSFERASE, MITOCHONDRIAL"/>
    <property type="match status" value="1"/>
</dbReference>
<comment type="pathway">
    <text evidence="2 11">Phospholipid metabolism; phosphatidylglycerol biosynthesis; phosphatidylglycerol from CDP-diacylglycerol: step 1/2.</text>
</comment>
<organism evidence="13 14">
    <name type="scientific">Blomia tropicalis</name>
    <name type="common">Mite</name>
    <dbReference type="NCBI Taxonomy" id="40697"/>
    <lineage>
        <taxon>Eukaryota</taxon>
        <taxon>Metazoa</taxon>
        <taxon>Ecdysozoa</taxon>
        <taxon>Arthropoda</taxon>
        <taxon>Chelicerata</taxon>
        <taxon>Arachnida</taxon>
        <taxon>Acari</taxon>
        <taxon>Acariformes</taxon>
        <taxon>Sarcoptiformes</taxon>
        <taxon>Astigmata</taxon>
        <taxon>Glycyphagoidea</taxon>
        <taxon>Echimyopodidae</taxon>
        <taxon>Blomia</taxon>
    </lineage>
</organism>
<proteinExistence type="inferred from homology"/>
<evidence type="ECO:0000313" key="14">
    <source>
        <dbReference type="Proteomes" id="UP001142055"/>
    </source>
</evidence>
<dbReference type="GO" id="GO:0005739">
    <property type="term" value="C:mitochondrion"/>
    <property type="evidence" value="ECO:0007669"/>
    <property type="project" value="UniProtKB-SubCell"/>
</dbReference>
<keyword evidence="9 11" id="KW-1208">Phospholipid metabolism</keyword>
<evidence type="ECO:0000256" key="8">
    <source>
        <dbReference type="ARBA" id="ARBA00023209"/>
    </source>
</evidence>
<gene>
    <name evidence="13" type="ORF">RDWZM_005744</name>
</gene>
<evidence type="ECO:0000256" key="11">
    <source>
        <dbReference type="RuleBase" id="RU365024"/>
    </source>
</evidence>
<evidence type="ECO:0000256" key="5">
    <source>
        <dbReference type="ARBA" id="ARBA00022679"/>
    </source>
</evidence>
<dbReference type="PROSITE" id="PS50035">
    <property type="entry name" value="PLD"/>
    <property type="match status" value="1"/>
</dbReference>
<reference evidence="13" key="1">
    <citation type="submission" date="2022-12" db="EMBL/GenBank/DDBJ databases">
        <title>Genome assemblies of Blomia tropicalis.</title>
        <authorList>
            <person name="Cui Y."/>
        </authorList>
    </citation>
    <scope>NUCLEOTIDE SEQUENCE</scope>
    <source>
        <tissue evidence="13">Adult mites</tissue>
    </source>
</reference>